<protein>
    <recommendedName>
        <fullName evidence="1">DUF6318 domain-containing protein</fullName>
    </recommendedName>
</protein>
<keyword evidence="3" id="KW-1185">Reference proteome</keyword>
<organism evidence="2 3">
    <name type="scientific">Arthrobacter oryzae</name>
    <dbReference type="NCBI Taxonomy" id="409290"/>
    <lineage>
        <taxon>Bacteria</taxon>
        <taxon>Bacillati</taxon>
        <taxon>Actinomycetota</taxon>
        <taxon>Actinomycetes</taxon>
        <taxon>Micrococcales</taxon>
        <taxon>Micrococcaceae</taxon>
        <taxon>Arthrobacter</taxon>
    </lineage>
</organism>
<sequence length="139" mass="15047">MLPEAAKAETKEGLEAFARYWFQLLSYGYETGDVDGVESVTAPSCEFCSNITRSLATNYEGDRWLAGGTIETPSVSTTSGALPNGEFQVVVQVQQTMINYFGPAGVEFRKPTPPSDSGNVMLAAYNDGAWQITGLHPIR</sequence>
<reference evidence="2 3" key="1">
    <citation type="submission" date="2018-10" db="EMBL/GenBank/DDBJ databases">
        <title>Genome sequencing of Arthrobacter oryzae TNB02.</title>
        <authorList>
            <person name="Cho Y.-J."/>
            <person name="Cho A."/>
            <person name="Kim O.-S."/>
        </authorList>
    </citation>
    <scope>NUCLEOTIDE SEQUENCE [LARGE SCALE GENOMIC DNA]</scope>
    <source>
        <strain evidence="2 3">TNB02</strain>
    </source>
</reference>
<dbReference type="EMBL" id="RBED01000080">
    <property type="protein sequence ID" value="RNL57160.1"/>
    <property type="molecule type" value="Genomic_DNA"/>
</dbReference>
<evidence type="ECO:0000313" key="2">
    <source>
        <dbReference type="EMBL" id="RNL57160.1"/>
    </source>
</evidence>
<dbReference type="Pfam" id="PF19843">
    <property type="entry name" value="DUF6318"/>
    <property type="match status" value="1"/>
</dbReference>
<evidence type="ECO:0000259" key="1">
    <source>
        <dbReference type="Pfam" id="PF19843"/>
    </source>
</evidence>
<dbReference type="Proteomes" id="UP000273807">
    <property type="component" value="Unassembled WGS sequence"/>
</dbReference>
<accession>A0A3N0C3G0</accession>
<name>A0A3N0C3G0_9MICC</name>
<evidence type="ECO:0000313" key="3">
    <source>
        <dbReference type="Proteomes" id="UP000273807"/>
    </source>
</evidence>
<proteinExistence type="predicted"/>
<dbReference type="AlphaFoldDB" id="A0A3N0C3G0"/>
<dbReference type="InterPro" id="IPR046281">
    <property type="entry name" value="DUF6318"/>
</dbReference>
<comment type="caution">
    <text evidence="2">The sequence shown here is derived from an EMBL/GenBank/DDBJ whole genome shotgun (WGS) entry which is preliminary data.</text>
</comment>
<gene>
    <name evidence="2" type="ORF">D7003_07615</name>
</gene>
<feature type="domain" description="DUF6318" evidence="1">
    <location>
        <begin position="2"/>
        <end position="134"/>
    </location>
</feature>